<dbReference type="AlphaFoldDB" id="A0AAW3F732"/>
<protein>
    <submittedName>
        <fullName evidence="1">Uncharacterized protein</fullName>
    </submittedName>
</protein>
<accession>A0AAW3F732</accession>
<evidence type="ECO:0000313" key="2">
    <source>
        <dbReference type="Proteomes" id="UP000029590"/>
    </source>
</evidence>
<reference evidence="1 2" key="1">
    <citation type="submission" date="2014-04" db="EMBL/GenBank/DDBJ databases">
        <authorList>
            <person name="Bishop-Lilly K.A."/>
            <person name="Broomall S.M."/>
            <person name="Chain P.S."/>
            <person name="Chertkov O."/>
            <person name="Coyne S.R."/>
            <person name="Daligault H.E."/>
            <person name="Davenport K.W."/>
            <person name="Erkkila T."/>
            <person name="Frey K.G."/>
            <person name="Gibbons H.S."/>
            <person name="Gu W."/>
            <person name="Jaissle J."/>
            <person name="Johnson S.L."/>
            <person name="Koroleva G.I."/>
            <person name="Ladner J.T."/>
            <person name="Lo C.-C."/>
            <person name="Minogue T.D."/>
            <person name="Munk C."/>
            <person name="Palacios G.F."/>
            <person name="Redden C.L."/>
            <person name="Rosenzweig C.N."/>
            <person name="Scholz M.B."/>
            <person name="Teshima H."/>
            <person name="Xu Y."/>
        </authorList>
    </citation>
    <scope>NUCLEOTIDE SEQUENCE [LARGE SCALE GENOMIC DNA]</scope>
    <source>
        <strain evidence="2">gladioli</strain>
    </source>
</reference>
<evidence type="ECO:0000313" key="1">
    <source>
        <dbReference type="EMBL" id="KGC17053.1"/>
    </source>
</evidence>
<dbReference type="Proteomes" id="UP000029590">
    <property type="component" value="Unassembled WGS sequence"/>
</dbReference>
<dbReference type="KEGG" id="bgo:BM43_574"/>
<dbReference type="EMBL" id="JPGG01000015">
    <property type="protein sequence ID" value="KGC17053.1"/>
    <property type="molecule type" value="Genomic_DNA"/>
</dbReference>
<organism evidence="1 2">
    <name type="scientific">Burkholderia gladioli</name>
    <name type="common">Pseudomonas marginata</name>
    <name type="synonym">Phytomonas marginata</name>
    <dbReference type="NCBI Taxonomy" id="28095"/>
    <lineage>
        <taxon>Bacteria</taxon>
        <taxon>Pseudomonadati</taxon>
        <taxon>Pseudomonadota</taxon>
        <taxon>Betaproteobacteria</taxon>
        <taxon>Burkholderiales</taxon>
        <taxon>Burkholderiaceae</taxon>
        <taxon>Burkholderia</taxon>
    </lineage>
</organism>
<proteinExistence type="predicted"/>
<name>A0AAW3F732_BURGA</name>
<sequence length="85" mass="9782">MFDHAFKGTKIVGRYRFFAMDRALSSADASKTIMTILLDSNRMLAFDPHQPFEWELDMGPRHTQEVMSDFLLSLLAHQQATLTAY</sequence>
<gene>
    <name evidence="1" type="ORF">DM48_5070</name>
</gene>
<comment type="caution">
    <text evidence="1">The sequence shown here is derived from an EMBL/GenBank/DDBJ whole genome shotgun (WGS) entry which is preliminary data.</text>
</comment>